<keyword evidence="2" id="KW-1185">Reference proteome</keyword>
<dbReference type="EMBL" id="SKCS01000070">
    <property type="protein sequence ID" value="TNN18544.1"/>
    <property type="molecule type" value="Genomic_DNA"/>
</dbReference>
<name>A0A4Z2DPS7_SCHJA</name>
<evidence type="ECO:0000313" key="1">
    <source>
        <dbReference type="EMBL" id="TNN18544.1"/>
    </source>
</evidence>
<evidence type="ECO:0000313" key="2">
    <source>
        <dbReference type="Proteomes" id="UP000311919"/>
    </source>
</evidence>
<dbReference type="AlphaFoldDB" id="A0A4Z2DPS7"/>
<gene>
    <name evidence="1" type="ORF">EWB00_010038</name>
</gene>
<dbReference type="Proteomes" id="UP000311919">
    <property type="component" value="Unassembled WGS sequence"/>
</dbReference>
<comment type="caution">
    <text evidence="1">The sequence shown here is derived from an EMBL/GenBank/DDBJ whole genome shotgun (WGS) entry which is preliminary data.</text>
</comment>
<sequence length="212" mass="24877">MQEERLSSVSHQLDSDYSTKVPYKLSNLEQSSLAEKRNLSTIHIDTIVKRLTKYNETTGPPESNRSKIYLGYGRYEYPHRRYMNKALKKLDKAEIDSLVERLNNEKLPKCHHPSSSSSYSNTMPNMKCDKTKLQEIIERLTKYDQTKLPIESISCRQLLGFNRYDYGCSQESECKLIIKRLTNEEIHAIIERLTQYDIHKYPPESRGHEKKT</sequence>
<protein>
    <submittedName>
        <fullName evidence="1">Uncharacterized protein</fullName>
    </submittedName>
</protein>
<organism evidence="1 2">
    <name type="scientific">Schistosoma japonicum</name>
    <name type="common">Blood fluke</name>
    <dbReference type="NCBI Taxonomy" id="6182"/>
    <lineage>
        <taxon>Eukaryota</taxon>
        <taxon>Metazoa</taxon>
        <taxon>Spiralia</taxon>
        <taxon>Lophotrochozoa</taxon>
        <taxon>Platyhelminthes</taxon>
        <taxon>Trematoda</taxon>
        <taxon>Digenea</taxon>
        <taxon>Strigeidida</taxon>
        <taxon>Schistosomatoidea</taxon>
        <taxon>Schistosomatidae</taxon>
        <taxon>Schistosoma</taxon>
    </lineage>
</organism>
<proteinExistence type="predicted"/>
<accession>A0A4Z2DPS7</accession>
<dbReference type="OrthoDB" id="6085853at2759"/>
<reference evidence="1 2" key="1">
    <citation type="submission" date="2019-03" db="EMBL/GenBank/DDBJ databases">
        <title>An improved genome assembly of the fluke Schistosoma japonicum.</title>
        <authorList>
            <person name="Hu W."/>
            <person name="Luo F."/>
            <person name="Yin M."/>
            <person name="Mo X."/>
            <person name="Sun C."/>
            <person name="Wu Q."/>
            <person name="Zhu B."/>
            <person name="Xiang M."/>
            <person name="Wang J."/>
            <person name="Wang Y."/>
            <person name="Zhang T."/>
            <person name="Xu B."/>
            <person name="Zheng H."/>
            <person name="Feng Z."/>
        </authorList>
    </citation>
    <scope>NUCLEOTIDE SEQUENCE [LARGE SCALE GENOMIC DNA]</scope>
    <source>
        <strain evidence="1">HuSjv2</strain>
        <tissue evidence="1">Worms</tissue>
    </source>
</reference>